<keyword evidence="3" id="KW-0597">Phosphoprotein</keyword>
<dbReference type="PANTHER" id="PTHR43065">
    <property type="entry name" value="SENSOR HISTIDINE KINASE"/>
    <property type="match status" value="1"/>
</dbReference>
<keyword evidence="7 10" id="KW-0067">ATP-binding</keyword>
<evidence type="ECO:0000313" key="11">
    <source>
        <dbReference type="Proteomes" id="UP001291930"/>
    </source>
</evidence>
<proteinExistence type="predicted"/>
<dbReference type="CDD" id="cd00082">
    <property type="entry name" value="HisKA"/>
    <property type="match status" value="1"/>
</dbReference>
<evidence type="ECO:0000313" key="10">
    <source>
        <dbReference type="EMBL" id="MDZ5610402.1"/>
    </source>
</evidence>
<dbReference type="PANTHER" id="PTHR43065:SF34">
    <property type="entry name" value="SPORULATION KINASE A"/>
    <property type="match status" value="1"/>
</dbReference>
<evidence type="ECO:0000256" key="7">
    <source>
        <dbReference type="ARBA" id="ARBA00022840"/>
    </source>
</evidence>
<dbReference type="Proteomes" id="UP001291930">
    <property type="component" value="Unassembled WGS sequence"/>
</dbReference>
<sequence>CLPMLKDKIMIIVRDITERKKTEELLNKSDTLAAIGQLAAGVAHEVRNPLTVIKGFIQLFQINQEEQDKYFDLMLSEIERIEAILHEFLSIAKTDVIQTEKKNICSILRNVVSLINTKAIMTNIQIDLHIEPKELMIDCCENQLKQVFINILQNSIEAMPDGGEISIFVKKSEREEVIINMVDEGVGIPEERIKRLGEPFYSTKEKGTGIGLMLSYKIIESHQGRISIMSEVGVGTSVTIYLPMFQSEQVTFHSAMPSITGALQ</sequence>
<dbReference type="Pfam" id="PF00512">
    <property type="entry name" value="HisKA"/>
    <property type="match status" value="1"/>
</dbReference>
<comment type="caution">
    <text evidence="10">The sequence shown here is derived from an EMBL/GenBank/DDBJ whole genome shotgun (WGS) entry which is preliminary data.</text>
</comment>
<keyword evidence="11" id="KW-1185">Reference proteome</keyword>
<dbReference type="SMART" id="SM00387">
    <property type="entry name" value="HATPase_c"/>
    <property type="match status" value="1"/>
</dbReference>
<dbReference type="SUPFAM" id="SSF47384">
    <property type="entry name" value="Homodimeric domain of signal transducing histidine kinase"/>
    <property type="match status" value="1"/>
</dbReference>
<dbReference type="PRINTS" id="PR00344">
    <property type="entry name" value="BCTRLSENSOR"/>
</dbReference>
<dbReference type="Gene3D" id="1.10.287.130">
    <property type="match status" value="1"/>
</dbReference>
<dbReference type="InterPro" id="IPR036890">
    <property type="entry name" value="HATPase_C_sf"/>
</dbReference>
<keyword evidence="4" id="KW-0808">Transferase</keyword>
<evidence type="ECO:0000256" key="1">
    <source>
        <dbReference type="ARBA" id="ARBA00000085"/>
    </source>
</evidence>
<dbReference type="CDD" id="cd00075">
    <property type="entry name" value="HATPase"/>
    <property type="match status" value="1"/>
</dbReference>
<dbReference type="RefSeq" id="WP_374219620.1">
    <property type="nucleotide sequence ID" value="NZ_JAXOVW010000149.1"/>
</dbReference>
<evidence type="ECO:0000256" key="6">
    <source>
        <dbReference type="ARBA" id="ARBA00022777"/>
    </source>
</evidence>
<organism evidence="10 11">
    <name type="scientific">Bacillus bingmayongensis</name>
    <dbReference type="NCBI Taxonomy" id="1150157"/>
    <lineage>
        <taxon>Bacteria</taxon>
        <taxon>Bacillati</taxon>
        <taxon>Bacillota</taxon>
        <taxon>Bacilli</taxon>
        <taxon>Bacillales</taxon>
        <taxon>Bacillaceae</taxon>
        <taxon>Bacillus</taxon>
    </lineage>
</organism>
<dbReference type="InterPro" id="IPR036097">
    <property type="entry name" value="HisK_dim/P_sf"/>
</dbReference>
<dbReference type="GO" id="GO:0005524">
    <property type="term" value="F:ATP binding"/>
    <property type="evidence" value="ECO:0007669"/>
    <property type="project" value="UniProtKB-KW"/>
</dbReference>
<dbReference type="EC" id="2.7.13.3" evidence="2"/>
<dbReference type="EMBL" id="JAXOVW010000149">
    <property type="protein sequence ID" value="MDZ5610402.1"/>
    <property type="molecule type" value="Genomic_DNA"/>
</dbReference>
<accession>A0ABU5K4Q5</accession>
<protein>
    <recommendedName>
        <fullName evidence="2">histidine kinase</fullName>
        <ecNumber evidence="2">2.7.13.3</ecNumber>
    </recommendedName>
</protein>
<keyword evidence="5" id="KW-0547">Nucleotide-binding</keyword>
<dbReference type="InterPro" id="IPR005467">
    <property type="entry name" value="His_kinase_dom"/>
</dbReference>
<dbReference type="SUPFAM" id="SSF55874">
    <property type="entry name" value="ATPase domain of HSP90 chaperone/DNA topoisomerase II/histidine kinase"/>
    <property type="match status" value="1"/>
</dbReference>
<dbReference type="InterPro" id="IPR003661">
    <property type="entry name" value="HisK_dim/P_dom"/>
</dbReference>
<evidence type="ECO:0000259" key="9">
    <source>
        <dbReference type="PROSITE" id="PS50109"/>
    </source>
</evidence>
<dbReference type="InterPro" id="IPR003594">
    <property type="entry name" value="HATPase_dom"/>
</dbReference>
<feature type="domain" description="Histidine kinase" evidence="9">
    <location>
        <begin position="41"/>
        <end position="246"/>
    </location>
</feature>
<evidence type="ECO:0000256" key="4">
    <source>
        <dbReference type="ARBA" id="ARBA00022679"/>
    </source>
</evidence>
<keyword evidence="8" id="KW-0902">Two-component regulatory system</keyword>
<dbReference type="PROSITE" id="PS50109">
    <property type="entry name" value="HIS_KIN"/>
    <property type="match status" value="1"/>
</dbReference>
<dbReference type="Gene3D" id="3.30.565.10">
    <property type="entry name" value="Histidine kinase-like ATPase, C-terminal domain"/>
    <property type="match status" value="1"/>
</dbReference>
<gene>
    <name evidence="10" type="ORF">U2I54_26125</name>
</gene>
<feature type="non-terminal residue" evidence="10">
    <location>
        <position position="1"/>
    </location>
</feature>
<evidence type="ECO:0000256" key="3">
    <source>
        <dbReference type="ARBA" id="ARBA00022553"/>
    </source>
</evidence>
<dbReference type="SMART" id="SM00388">
    <property type="entry name" value="HisKA"/>
    <property type="match status" value="1"/>
</dbReference>
<name>A0ABU5K4Q5_9BACI</name>
<dbReference type="InterPro" id="IPR004358">
    <property type="entry name" value="Sig_transdc_His_kin-like_C"/>
</dbReference>
<reference evidence="11" key="1">
    <citation type="submission" date="2023-11" db="EMBL/GenBank/DDBJ databases">
        <title>Genome Sequence of Bacillus pseudomycoides stain BUPM19.</title>
        <authorList>
            <person name="Farhat A."/>
        </authorList>
    </citation>
    <scope>NUCLEOTIDE SEQUENCE [LARGE SCALE GENOMIC DNA]</scope>
    <source>
        <strain evidence="11">BUPM19</strain>
    </source>
</reference>
<keyword evidence="6" id="KW-0418">Kinase</keyword>
<comment type="catalytic activity">
    <reaction evidence="1">
        <text>ATP + protein L-histidine = ADP + protein N-phospho-L-histidine.</text>
        <dbReference type="EC" id="2.7.13.3"/>
    </reaction>
</comment>
<evidence type="ECO:0000256" key="2">
    <source>
        <dbReference type="ARBA" id="ARBA00012438"/>
    </source>
</evidence>
<evidence type="ECO:0000256" key="5">
    <source>
        <dbReference type="ARBA" id="ARBA00022741"/>
    </source>
</evidence>
<dbReference type="Pfam" id="PF02518">
    <property type="entry name" value="HATPase_c"/>
    <property type="match status" value="1"/>
</dbReference>
<evidence type="ECO:0000256" key="8">
    <source>
        <dbReference type="ARBA" id="ARBA00023012"/>
    </source>
</evidence>